<dbReference type="InterPro" id="IPR029021">
    <property type="entry name" value="Prot-tyrosine_phosphatase-like"/>
</dbReference>
<evidence type="ECO:0000259" key="1">
    <source>
        <dbReference type="PROSITE" id="PS50056"/>
    </source>
</evidence>
<dbReference type="Proteomes" id="UP000529946">
    <property type="component" value="Unassembled WGS sequence"/>
</dbReference>
<reference evidence="2 3" key="1">
    <citation type="submission" date="2020-08" db="EMBL/GenBank/DDBJ databases">
        <title>Genomic Encyclopedia of Type Strains, Phase IV (KMG-IV): sequencing the most valuable type-strain genomes for metagenomic binning, comparative biology and taxonomic classification.</title>
        <authorList>
            <person name="Goeker M."/>
        </authorList>
    </citation>
    <scope>NUCLEOTIDE SEQUENCE [LARGE SCALE GENOMIC DNA]</scope>
    <source>
        <strain evidence="2 3">DSM 23960</strain>
    </source>
</reference>
<dbReference type="EMBL" id="JACIDM010000001">
    <property type="protein sequence ID" value="MBB4081728.1"/>
    <property type="molecule type" value="Genomic_DNA"/>
</dbReference>
<dbReference type="SUPFAM" id="SSF52799">
    <property type="entry name" value="(Phosphotyrosine protein) phosphatases II"/>
    <property type="match status" value="1"/>
</dbReference>
<dbReference type="InterPro" id="IPR000387">
    <property type="entry name" value="Tyr_Pase_dom"/>
</dbReference>
<comment type="caution">
    <text evidence="2">The sequence shown here is derived from an EMBL/GenBank/DDBJ whole genome shotgun (WGS) entry which is preliminary data.</text>
</comment>
<protein>
    <submittedName>
        <fullName evidence="2">Protein-tyrosine phosphatase</fullName>
    </submittedName>
</protein>
<dbReference type="PANTHER" id="PTHR23339">
    <property type="entry name" value="TYROSINE SPECIFIC PROTEIN PHOSPHATASE AND DUAL SPECIFICITY PROTEIN PHOSPHATASE"/>
    <property type="match status" value="1"/>
</dbReference>
<dbReference type="PROSITE" id="PS50056">
    <property type="entry name" value="TYR_PHOSPHATASE_2"/>
    <property type="match status" value="1"/>
</dbReference>
<dbReference type="RefSeq" id="WP_183202695.1">
    <property type="nucleotide sequence ID" value="NZ_BAAAER010000010.1"/>
</dbReference>
<evidence type="ECO:0000313" key="2">
    <source>
        <dbReference type="EMBL" id="MBB4081728.1"/>
    </source>
</evidence>
<sequence length="162" mass="17179">MKVHWIALDTPGRLGVSRRPEGGEALEAKLEHLHRGMVDQVVSLLQPEEAAAFGLAEEGTTAEKLGIGFYNFPVVDHGLPVDVAHYRRAAGAIHGRLQAGQAIVIHCNAGLGRAPSLAICALVAGGMNVDEAILRVGRARGRPVPETDAQYEFLKAFAAGEV</sequence>
<proteinExistence type="predicted"/>
<keyword evidence="3" id="KW-1185">Reference proteome</keyword>
<accession>A0A7W6JAV5</accession>
<dbReference type="Gene3D" id="3.90.190.10">
    <property type="entry name" value="Protein tyrosine phosphatase superfamily"/>
    <property type="match status" value="1"/>
</dbReference>
<dbReference type="AlphaFoldDB" id="A0A7W6JAV5"/>
<feature type="domain" description="Tyrosine specific protein phosphatases" evidence="1">
    <location>
        <begin position="84"/>
        <end position="151"/>
    </location>
</feature>
<name>A0A7W6JAV5_9CAUL</name>
<dbReference type="InterPro" id="IPR050561">
    <property type="entry name" value="PTP"/>
</dbReference>
<gene>
    <name evidence="2" type="ORF">GGR12_000567</name>
</gene>
<evidence type="ECO:0000313" key="3">
    <source>
        <dbReference type="Proteomes" id="UP000529946"/>
    </source>
</evidence>
<organism evidence="2 3">
    <name type="scientific">Brevundimonas lenta</name>
    <dbReference type="NCBI Taxonomy" id="424796"/>
    <lineage>
        <taxon>Bacteria</taxon>
        <taxon>Pseudomonadati</taxon>
        <taxon>Pseudomonadota</taxon>
        <taxon>Alphaproteobacteria</taxon>
        <taxon>Caulobacterales</taxon>
        <taxon>Caulobacteraceae</taxon>
        <taxon>Brevundimonas</taxon>
    </lineage>
</organism>